<evidence type="ECO:0000256" key="1">
    <source>
        <dbReference type="SAM" id="MobiDB-lite"/>
    </source>
</evidence>
<protein>
    <submittedName>
        <fullName evidence="2">Uncharacterized protein</fullName>
    </submittedName>
</protein>
<feature type="compositionally biased region" description="Low complexity" evidence="1">
    <location>
        <begin position="10"/>
        <end position="31"/>
    </location>
</feature>
<evidence type="ECO:0000313" key="3">
    <source>
        <dbReference type="Proteomes" id="UP000255168"/>
    </source>
</evidence>
<gene>
    <name evidence="2" type="ORF">CBM2607_11644</name>
</gene>
<evidence type="ECO:0000313" key="2">
    <source>
        <dbReference type="EMBL" id="SPD46704.1"/>
    </source>
</evidence>
<feature type="region of interest" description="Disordered" evidence="1">
    <location>
        <begin position="1"/>
        <end position="39"/>
    </location>
</feature>
<dbReference type="AlphaFoldDB" id="A0A375H382"/>
<organism evidence="2 3">
    <name type="scientific">Cupriavidus neocaledonicus</name>
    <dbReference type="NCBI Taxonomy" id="1040979"/>
    <lineage>
        <taxon>Bacteria</taxon>
        <taxon>Pseudomonadati</taxon>
        <taxon>Pseudomonadota</taxon>
        <taxon>Betaproteobacteria</taxon>
        <taxon>Burkholderiales</taxon>
        <taxon>Burkholderiaceae</taxon>
        <taxon>Cupriavidus</taxon>
    </lineage>
</organism>
<sequence>MPRRATAILPALPRSSSVSRSATRASSRAPRFGSNGKQSWRLRQWRRDHHASACLAGLRRQCAVPQLPVRMRNASCQESALSHALNQALTEFGYVMDVFAVHDRAGNTRLPDPQDAEGHRRTTLGMTLISRSYSNPVWLSSAPTPNTAVGGSRRLGGRLQDTRRLLARRRMRPEPARQLRGQ</sequence>
<dbReference type="EMBL" id="LT984806">
    <property type="protein sequence ID" value="SPD46704.1"/>
    <property type="molecule type" value="Genomic_DNA"/>
</dbReference>
<name>A0A375H382_9BURK</name>
<reference evidence="2 3" key="1">
    <citation type="submission" date="2018-01" db="EMBL/GenBank/DDBJ databases">
        <authorList>
            <person name="Clerissi C."/>
        </authorList>
    </citation>
    <scope>NUCLEOTIDE SEQUENCE [LARGE SCALE GENOMIC DNA]</scope>
    <source>
        <strain evidence="2">Cupriavidus taiwanensis STM 6160</strain>
    </source>
</reference>
<proteinExistence type="predicted"/>
<accession>A0A375H382</accession>
<dbReference type="Proteomes" id="UP000255168">
    <property type="component" value="Chromosome I"/>
</dbReference>